<dbReference type="Proteomes" id="UP001271769">
    <property type="component" value="Unassembled WGS sequence"/>
</dbReference>
<name>A0ABU5E0T4_9PROT</name>
<dbReference type="EMBL" id="JAXCLX010000002">
    <property type="protein sequence ID" value="MDY0872902.1"/>
    <property type="molecule type" value="Genomic_DNA"/>
</dbReference>
<evidence type="ECO:0000313" key="2">
    <source>
        <dbReference type="Proteomes" id="UP001271769"/>
    </source>
</evidence>
<proteinExistence type="predicted"/>
<keyword evidence="2" id="KW-1185">Reference proteome</keyword>
<organism evidence="1 2">
    <name type="scientific">Dongia rigui</name>
    <dbReference type="NCBI Taxonomy" id="940149"/>
    <lineage>
        <taxon>Bacteria</taxon>
        <taxon>Pseudomonadati</taxon>
        <taxon>Pseudomonadota</taxon>
        <taxon>Alphaproteobacteria</taxon>
        <taxon>Rhodospirillales</taxon>
        <taxon>Dongiaceae</taxon>
        <taxon>Dongia</taxon>
    </lineage>
</organism>
<sequence>MKTASIKFVSLPTAIVRALQSGAPDANGQAPERHISDGDGIPCRHCQQDVAAGDAYLILNYRPFPAPQPYAETGPIFLHADACPRYPEVADLPPVFAVRKLFLLKGYNAHDRIVYGTGTLVPPAELNEAAVKILARDDIAYVHARSAYNNCFQCRIERA</sequence>
<dbReference type="Pfam" id="PF06718">
    <property type="entry name" value="DUF1203"/>
    <property type="match status" value="1"/>
</dbReference>
<reference evidence="1 2" key="1">
    <citation type="journal article" date="2013" name="Antonie Van Leeuwenhoek">
        <title>Dongia rigui sp. nov., isolated from freshwater of a large wetland in Korea.</title>
        <authorList>
            <person name="Baik K.S."/>
            <person name="Hwang Y.M."/>
            <person name="Choi J.S."/>
            <person name="Kwon J."/>
            <person name="Seong C.N."/>
        </authorList>
    </citation>
    <scope>NUCLEOTIDE SEQUENCE [LARGE SCALE GENOMIC DNA]</scope>
    <source>
        <strain evidence="1 2">04SU4-P</strain>
    </source>
</reference>
<accession>A0ABU5E0T4</accession>
<dbReference type="PIRSF" id="PIRSF034110">
    <property type="entry name" value="DUF1203"/>
    <property type="match status" value="1"/>
</dbReference>
<comment type="caution">
    <text evidence="1">The sequence shown here is derived from an EMBL/GenBank/DDBJ whole genome shotgun (WGS) entry which is preliminary data.</text>
</comment>
<gene>
    <name evidence="1" type="ORF">SMD31_13250</name>
</gene>
<protein>
    <submittedName>
        <fullName evidence="1">DUF1203 domain-containing protein</fullName>
    </submittedName>
</protein>
<dbReference type="InterPro" id="IPR009593">
    <property type="entry name" value="DUF1203"/>
</dbReference>
<evidence type="ECO:0000313" key="1">
    <source>
        <dbReference type="EMBL" id="MDY0872902.1"/>
    </source>
</evidence>
<dbReference type="RefSeq" id="WP_320501373.1">
    <property type="nucleotide sequence ID" value="NZ_JAXCLX010000002.1"/>
</dbReference>